<organism evidence="1 2">
    <name type="scientific">Eumeta variegata</name>
    <name type="common">Bagworm moth</name>
    <name type="synonym">Eumeta japonica</name>
    <dbReference type="NCBI Taxonomy" id="151549"/>
    <lineage>
        <taxon>Eukaryota</taxon>
        <taxon>Metazoa</taxon>
        <taxon>Ecdysozoa</taxon>
        <taxon>Arthropoda</taxon>
        <taxon>Hexapoda</taxon>
        <taxon>Insecta</taxon>
        <taxon>Pterygota</taxon>
        <taxon>Neoptera</taxon>
        <taxon>Endopterygota</taxon>
        <taxon>Lepidoptera</taxon>
        <taxon>Glossata</taxon>
        <taxon>Ditrysia</taxon>
        <taxon>Tineoidea</taxon>
        <taxon>Psychidae</taxon>
        <taxon>Oiketicinae</taxon>
        <taxon>Eumeta</taxon>
    </lineage>
</organism>
<gene>
    <name evidence="1" type="ORF">EVAR_9083_1</name>
</gene>
<keyword evidence="2" id="KW-1185">Reference proteome</keyword>
<dbReference type="EMBL" id="BGZK01000094">
    <property type="protein sequence ID" value="GBP18241.1"/>
    <property type="molecule type" value="Genomic_DNA"/>
</dbReference>
<dbReference type="Proteomes" id="UP000299102">
    <property type="component" value="Unassembled WGS sequence"/>
</dbReference>
<sequence length="111" mass="12272">MGTTHLDIRLLTLRSRNWLGLDAFRECNTCSSLESGIYRVVAPHLLSTSKRSCGHSFCIGYNPRSSLGSNFGSLLSYKTDSSLDFNPHATLGSSVDTALGYRIELDDAMWH</sequence>
<accession>A0A4C1TW33</accession>
<dbReference type="AlphaFoldDB" id="A0A4C1TW33"/>
<comment type="caution">
    <text evidence="1">The sequence shown here is derived from an EMBL/GenBank/DDBJ whole genome shotgun (WGS) entry which is preliminary data.</text>
</comment>
<proteinExistence type="predicted"/>
<protein>
    <submittedName>
        <fullName evidence="1">Uncharacterized protein</fullName>
    </submittedName>
</protein>
<evidence type="ECO:0000313" key="1">
    <source>
        <dbReference type="EMBL" id="GBP18241.1"/>
    </source>
</evidence>
<evidence type="ECO:0000313" key="2">
    <source>
        <dbReference type="Proteomes" id="UP000299102"/>
    </source>
</evidence>
<name>A0A4C1TW33_EUMVA</name>
<reference evidence="1 2" key="1">
    <citation type="journal article" date="2019" name="Commun. Biol.">
        <title>The bagworm genome reveals a unique fibroin gene that provides high tensile strength.</title>
        <authorList>
            <person name="Kono N."/>
            <person name="Nakamura H."/>
            <person name="Ohtoshi R."/>
            <person name="Tomita M."/>
            <person name="Numata K."/>
            <person name="Arakawa K."/>
        </authorList>
    </citation>
    <scope>NUCLEOTIDE SEQUENCE [LARGE SCALE GENOMIC DNA]</scope>
</reference>